<dbReference type="SUPFAM" id="SSF54593">
    <property type="entry name" value="Glyoxalase/Bleomycin resistance protein/Dihydroxybiphenyl dioxygenase"/>
    <property type="match status" value="1"/>
</dbReference>
<feature type="domain" description="VOC" evidence="1">
    <location>
        <begin position="39"/>
        <end position="166"/>
    </location>
</feature>
<dbReference type="InterPro" id="IPR050383">
    <property type="entry name" value="GlyoxalaseI/FosfomycinResist"/>
</dbReference>
<proteinExistence type="predicted"/>
<evidence type="ECO:0000259" key="1">
    <source>
        <dbReference type="PROSITE" id="PS51819"/>
    </source>
</evidence>
<dbReference type="STRING" id="1227457.C451_16975"/>
<dbReference type="EMBL" id="AOMF01000171">
    <property type="protein sequence ID" value="EMA50212.1"/>
    <property type="molecule type" value="Genomic_DNA"/>
</dbReference>
<gene>
    <name evidence="2" type="ORF">C451_16975</name>
</gene>
<reference evidence="2 3" key="1">
    <citation type="journal article" date="2014" name="PLoS Genet.">
        <title>Phylogenetically driven sequencing of extremely halophilic archaea reveals strategies for static and dynamic osmo-response.</title>
        <authorList>
            <person name="Becker E.A."/>
            <person name="Seitzer P.M."/>
            <person name="Tritt A."/>
            <person name="Larsen D."/>
            <person name="Krusor M."/>
            <person name="Yao A.I."/>
            <person name="Wu D."/>
            <person name="Madern D."/>
            <person name="Eisen J.A."/>
            <person name="Darling A.E."/>
            <person name="Facciotti M.T."/>
        </authorList>
    </citation>
    <scope>NUCLEOTIDE SEQUENCE [LARGE SCALE GENOMIC DNA]</scope>
    <source>
        <strain evidence="2 3">JCM 13552</strain>
    </source>
</reference>
<accession>M0MWU7</accession>
<dbReference type="PROSITE" id="PS51819">
    <property type="entry name" value="VOC"/>
    <property type="match status" value="1"/>
</dbReference>
<sequence>MGETGSKEIDRSEPVESLPVQRAFAPAAASGYMAFEPVDLDHVAIRVRDIDEALEFYHDQLGLSIRDRERFERDEVPFVAVAAGGRHLHLVPTDEPFDVDGEHICILLRSNETDTREAIGRLLDDLREAGIEVEDDEPHERLGVYGRDWAAYVRDPDGRRIELKLH</sequence>
<dbReference type="PANTHER" id="PTHR21366">
    <property type="entry name" value="GLYOXALASE FAMILY PROTEIN"/>
    <property type="match status" value="1"/>
</dbReference>
<dbReference type="InterPro" id="IPR004360">
    <property type="entry name" value="Glyas_Fos-R_dOase_dom"/>
</dbReference>
<keyword evidence="3" id="KW-1185">Reference proteome</keyword>
<dbReference type="PATRIC" id="fig|1227457.3.peg.3308"/>
<dbReference type="Pfam" id="PF00903">
    <property type="entry name" value="Glyoxalase"/>
    <property type="match status" value="1"/>
</dbReference>
<organism evidence="2 3">
    <name type="scientific">Halococcus thailandensis JCM 13552</name>
    <dbReference type="NCBI Taxonomy" id="1227457"/>
    <lineage>
        <taxon>Archaea</taxon>
        <taxon>Methanobacteriati</taxon>
        <taxon>Methanobacteriota</taxon>
        <taxon>Stenosarchaea group</taxon>
        <taxon>Halobacteria</taxon>
        <taxon>Halobacteriales</taxon>
        <taxon>Halococcaceae</taxon>
        <taxon>Halococcus</taxon>
    </lineage>
</organism>
<evidence type="ECO:0000313" key="2">
    <source>
        <dbReference type="EMBL" id="EMA50212.1"/>
    </source>
</evidence>
<protein>
    <submittedName>
        <fullName evidence="2">Ring-cleaving dioxygenase</fullName>
    </submittedName>
</protein>
<dbReference type="Gene3D" id="3.10.180.10">
    <property type="entry name" value="2,3-Dihydroxybiphenyl 1,2-Dioxygenase, domain 1"/>
    <property type="match status" value="1"/>
</dbReference>
<evidence type="ECO:0000313" key="3">
    <source>
        <dbReference type="Proteomes" id="UP000011680"/>
    </source>
</evidence>
<dbReference type="GO" id="GO:0051213">
    <property type="term" value="F:dioxygenase activity"/>
    <property type="evidence" value="ECO:0007669"/>
    <property type="project" value="UniProtKB-KW"/>
</dbReference>
<dbReference type="AlphaFoldDB" id="M0MWU7"/>
<dbReference type="PANTHER" id="PTHR21366:SF14">
    <property type="entry name" value="GLYOXALASE DOMAIN-CONTAINING PROTEIN 5"/>
    <property type="match status" value="1"/>
</dbReference>
<name>M0MWU7_9EURY</name>
<comment type="caution">
    <text evidence="2">The sequence shown here is derived from an EMBL/GenBank/DDBJ whole genome shotgun (WGS) entry which is preliminary data.</text>
</comment>
<dbReference type="eggNOG" id="arCOG02708">
    <property type="taxonomic scope" value="Archaea"/>
</dbReference>
<dbReference type="InterPro" id="IPR029068">
    <property type="entry name" value="Glyas_Bleomycin-R_OHBP_Dase"/>
</dbReference>
<keyword evidence="2" id="KW-0223">Dioxygenase</keyword>
<keyword evidence="2" id="KW-0560">Oxidoreductase</keyword>
<dbReference type="Proteomes" id="UP000011680">
    <property type="component" value="Unassembled WGS sequence"/>
</dbReference>
<dbReference type="InterPro" id="IPR037523">
    <property type="entry name" value="VOC_core"/>
</dbReference>